<organism evidence="2 3">
    <name type="scientific">Cricetulus griseus</name>
    <name type="common">Chinese hamster</name>
    <name type="synonym">Cricetulus barabensis griseus</name>
    <dbReference type="NCBI Taxonomy" id="10029"/>
    <lineage>
        <taxon>Eukaryota</taxon>
        <taxon>Metazoa</taxon>
        <taxon>Chordata</taxon>
        <taxon>Craniata</taxon>
        <taxon>Vertebrata</taxon>
        <taxon>Euteleostomi</taxon>
        <taxon>Mammalia</taxon>
        <taxon>Eutheria</taxon>
        <taxon>Euarchontoglires</taxon>
        <taxon>Glires</taxon>
        <taxon>Rodentia</taxon>
        <taxon>Myomorpha</taxon>
        <taxon>Muroidea</taxon>
        <taxon>Cricetidae</taxon>
        <taxon>Cricetinae</taxon>
        <taxon>Cricetulus</taxon>
    </lineage>
</organism>
<evidence type="ECO:0000256" key="1">
    <source>
        <dbReference type="SAM" id="MobiDB-lite"/>
    </source>
</evidence>
<proteinExistence type="predicted"/>
<protein>
    <submittedName>
        <fullName evidence="2">Uncharacterized protein</fullName>
    </submittedName>
</protein>
<dbReference type="EMBL" id="JH001014">
    <property type="protein sequence ID" value="EGW14032.1"/>
    <property type="molecule type" value="Genomic_DNA"/>
</dbReference>
<dbReference type="Proteomes" id="UP000001075">
    <property type="component" value="Unassembled WGS sequence"/>
</dbReference>
<reference evidence="3" key="1">
    <citation type="journal article" date="2011" name="Nat. Biotechnol.">
        <title>The genomic sequence of the Chinese hamster ovary (CHO)-K1 cell line.</title>
        <authorList>
            <person name="Xu X."/>
            <person name="Nagarajan H."/>
            <person name="Lewis N.E."/>
            <person name="Pan S."/>
            <person name="Cai Z."/>
            <person name="Liu X."/>
            <person name="Chen W."/>
            <person name="Xie M."/>
            <person name="Wang W."/>
            <person name="Hammond S."/>
            <person name="Andersen M.R."/>
            <person name="Neff N."/>
            <person name="Passarelli B."/>
            <person name="Koh W."/>
            <person name="Fan H.C."/>
            <person name="Wang J."/>
            <person name="Gui Y."/>
            <person name="Lee K.H."/>
            <person name="Betenbaugh M.J."/>
            <person name="Quake S.R."/>
            <person name="Famili I."/>
            <person name="Palsson B.O."/>
            <person name="Wang J."/>
        </authorList>
    </citation>
    <scope>NUCLEOTIDE SEQUENCE [LARGE SCALE GENOMIC DNA]</scope>
    <source>
        <strain evidence="3">CHO K1 cell line</strain>
    </source>
</reference>
<evidence type="ECO:0000313" key="2">
    <source>
        <dbReference type="EMBL" id="EGW14032.1"/>
    </source>
</evidence>
<dbReference type="AlphaFoldDB" id="G3I0G8"/>
<feature type="region of interest" description="Disordered" evidence="1">
    <location>
        <begin position="35"/>
        <end position="57"/>
    </location>
</feature>
<gene>
    <name evidence="2" type="ORF">I79_016853</name>
</gene>
<evidence type="ECO:0000313" key="3">
    <source>
        <dbReference type="Proteomes" id="UP000001075"/>
    </source>
</evidence>
<dbReference type="InParanoid" id="G3I0G8"/>
<name>G3I0G8_CRIGR</name>
<sequence length="57" mass="6251">MTSAWCENETLSKPEPPVPNAFACISAISDQDSKDLKEQASRKEVQSSAFVKGHRTV</sequence>
<accession>G3I0G8</accession>
<feature type="compositionally biased region" description="Basic and acidic residues" evidence="1">
    <location>
        <begin position="35"/>
        <end position="45"/>
    </location>
</feature>